<proteinExistence type="predicted"/>
<dbReference type="SUPFAM" id="SSF50494">
    <property type="entry name" value="Trypsin-like serine proteases"/>
    <property type="match status" value="1"/>
</dbReference>
<feature type="signal peptide" evidence="1">
    <location>
        <begin position="1"/>
        <end position="21"/>
    </location>
</feature>
<keyword evidence="3" id="KW-1185">Reference proteome</keyword>
<feature type="chain" id="PRO_5045122819" evidence="1">
    <location>
        <begin position="22"/>
        <end position="241"/>
    </location>
</feature>
<keyword evidence="1" id="KW-0732">Signal</keyword>
<gene>
    <name evidence="2" type="ORF">MSZNOR_0124</name>
</gene>
<dbReference type="Proteomes" id="UP001162030">
    <property type="component" value="Chromosome"/>
</dbReference>
<dbReference type="PANTHER" id="PTHR43019:SF23">
    <property type="entry name" value="PROTEASE DO-LIKE 5, CHLOROPLASTIC"/>
    <property type="match status" value="1"/>
</dbReference>
<dbReference type="PANTHER" id="PTHR43019">
    <property type="entry name" value="SERINE ENDOPROTEASE DEGS"/>
    <property type="match status" value="1"/>
</dbReference>
<evidence type="ECO:0000313" key="2">
    <source>
        <dbReference type="EMBL" id="CAI8722658.1"/>
    </source>
</evidence>
<reference evidence="2 3" key="1">
    <citation type="submission" date="2023-03" db="EMBL/GenBank/DDBJ databases">
        <authorList>
            <person name="Pearce D."/>
        </authorList>
    </citation>
    <scope>NUCLEOTIDE SEQUENCE [LARGE SCALE GENOMIC DNA]</scope>
    <source>
        <strain evidence="2">Msz</strain>
    </source>
</reference>
<dbReference type="Gene3D" id="2.40.10.120">
    <property type="match status" value="1"/>
</dbReference>
<dbReference type="RefSeq" id="WP_162144300.1">
    <property type="nucleotide sequence ID" value="NZ_OX458333.1"/>
</dbReference>
<dbReference type="EMBL" id="OX458333">
    <property type="protein sequence ID" value="CAI8722658.1"/>
    <property type="molecule type" value="Genomic_DNA"/>
</dbReference>
<protein>
    <submittedName>
        <fullName evidence="2">Trypsin-like peptidase</fullName>
    </submittedName>
</protein>
<accession>A0ABN8WW83</accession>
<evidence type="ECO:0000256" key="1">
    <source>
        <dbReference type="SAM" id="SignalP"/>
    </source>
</evidence>
<dbReference type="InterPro" id="IPR009003">
    <property type="entry name" value="Peptidase_S1_PA"/>
</dbReference>
<name>A0ABN8WW83_9GAMM</name>
<organism evidence="2 3">
    <name type="scientific">Methylocaldum szegediense</name>
    <dbReference type="NCBI Taxonomy" id="73780"/>
    <lineage>
        <taxon>Bacteria</taxon>
        <taxon>Pseudomonadati</taxon>
        <taxon>Pseudomonadota</taxon>
        <taxon>Gammaproteobacteria</taxon>
        <taxon>Methylococcales</taxon>
        <taxon>Methylococcaceae</taxon>
        <taxon>Methylocaldum</taxon>
    </lineage>
</organism>
<dbReference type="Pfam" id="PF13365">
    <property type="entry name" value="Trypsin_2"/>
    <property type="match status" value="1"/>
</dbReference>
<sequence>MRPINLIATVLGPWMLNLASAAEVNHTLALSVVQVQAYPRDGKAFVGSGVVVDYDRVATNCHITRHADTIVVGKGALRYRAANQRADLKHDLCILEAPGMSLPVASLGTASVLSVGEPIYMYGYPRAIGIAFAEGRVERLHPYDGALIIETNAGFVQGASGSGIFDQDGRLVGLATFFSADGKNGHFAIPADWIPQLMATTPQPIKPLSGMLFWEDTAALPDFLRRNANRSATPSAPLQSH</sequence>
<evidence type="ECO:0000313" key="3">
    <source>
        <dbReference type="Proteomes" id="UP001162030"/>
    </source>
</evidence>